<dbReference type="InterPro" id="IPR002477">
    <property type="entry name" value="Peptidoglycan-bd-like"/>
</dbReference>
<protein>
    <submittedName>
        <fullName evidence="3">Peptidoglycan-binding protein</fullName>
    </submittedName>
</protein>
<evidence type="ECO:0000313" key="4">
    <source>
        <dbReference type="Proteomes" id="UP000615026"/>
    </source>
</evidence>
<proteinExistence type="predicted"/>
<feature type="region of interest" description="Disordered" evidence="1">
    <location>
        <begin position="97"/>
        <end position="118"/>
    </location>
</feature>
<feature type="domain" description="Peptidoglycan binding-like" evidence="2">
    <location>
        <begin position="150"/>
        <end position="206"/>
    </location>
</feature>
<dbReference type="InterPro" id="IPR052905">
    <property type="entry name" value="LD-transpeptidase_YkuD-like"/>
</dbReference>
<dbReference type="InterPro" id="IPR036366">
    <property type="entry name" value="PGBDSf"/>
</dbReference>
<gene>
    <name evidence="3" type="ORF">IQ260_20695</name>
</gene>
<organism evidence="3 4">
    <name type="scientific">Leptolyngbya cf. ectocarpi LEGE 11479</name>
    <dbReference type="NCBI Taxonomy" id="1828722"/>
    <lineage>
        <taxon>Bacteria</taxon>
        <taxon>Bacillati</taxon>
        <taxon>Cyanobacteriota</taxon>
        <taxon>Cyanophyceae</taxon>
        <taxon>Leptolyngbyales</taxon>
        <taxon>Leptolyngbyaceae</taxon>
        <taxon>Leptolyngbya group</taxon>
        <taxon>Leptolyngbya</taxon>
    </lineage>
</organism>
<dbReference type="SUPFAM" id="SSF47090">
    <property type="entry name" value="PGBD-like"/>
    <property type="match status" value="2"/>
</dbReference>
<dbReference type="EMBL" id="JADEXP010000230">
    <property type="protein sequence ID" value="MBE9069068.1"/>
    <property type="molecule type" value="Genomic_DNA"/>
</dbReference>
<feature type="domain" description="Peptidoglycan binding-like" evidence="2">
    <location>
        <begin position="36"/>
        <end position="92"/>
    </location>
</feature>
<dbReference type="AlphaFoldDB" id="A0A929FBY8"/>
<dbReference type="Pfam" id="PF01471">
    <property type="entry name" value="PG_binding_1"/>
    <property type="match status" value="2"/>
</dbReference>
<evidence type="ECO:0000256" key="1">
    <source>
        <dbReference type="SAM" id="MobiDB-lite"/>
    </source>
</evidence>
<evidence type="ECO:0000313" key="3">
    <source>
        <dbReference type="EMBL" id="MBE9069068.1"/>
    </source>
</evidence>
<dbReference type="Proteomes" id="UP000615026">
    <property type="component" value="Unassembled WGS sequence"/>
</dbReference>
<sequence>MMPLAVMAETEDLSPEPTQAFMQLAQSEAVLAIGSTGSAVKDVQAMLALMGYYTGSVDGTYEQATAVAVGNFQTDAGLVGDGVVGPLTWQRLFPTPASLNNPQVANPSPNPELTTSTEVGDTVESGETLEETASPDIATANLPILKLDDTGPEVSRLQNRLGELNLYTGPVDGVFGGQTEQAVIRFQRQADLVVDGIVGPTTWRLLLQ</sequence>
<evidence type="ECO:0000259" key="2">
    <source>
        <dbReference type="Pfam" id="PF01471"/>
    </source>
</evidence>
<dbReference type="RefSeq" id="WP_193994986.1">
    <property type="nucleotide sequence ID" value="NZ_JADEXP010000230.1"/>
</dbReference>
<name>A0A929FBY8_LEPEC</name>
<keyword evidence="4" id="KW-1185">Reference proteome</keyword>
<dbReference type="PANTHER" id="PTHR41533">
    <property type="entry name" value="L,D-TRANSPEPTIDASE HI_1667-RELATED"/>
    <property type="match status" value="1"/>
</dbReference>
<dbReference type="PANTHER" id="PTHR41533:SF1">
    <property type="entry name" value="L,D-TRANSPEPTIDASE YCBB-RELATED"/>
    <property type="match status" value="1"/>
</dbReference>
<dbReference type="Gene3D" id="1.10.101.10">
    <property type="entry name" value="PGBD-like superfamily/PGBD"/>
    <property type="match status" value="2"/>
</dbReference>
<accession>A0A929FBY8</accession>
<dbReference type="InterPro" id="IPR036365">
    <property type="entry name" value="PGBD-like_sf"/>
</dbReference>
<comment type="caution">
    <text evidence="3">The sequence shown here is derived from an EMBL/GenBank/DDBJ whole genome shotgun (WGS) entry which is preliminary data.</text>
</comment>
<reference evidence="3" key="1">
    <citation type="submission" date="2020-10" db="EMBL/GenBank/DDBJ databases">
        <authorList>
            <person name="Castelo-Branco R."/>
            <person name="Eusebio N."/>
            <person name="Adriana R."/>
            <person name="Vieira A."/>
            <person name="Brugerolle De Fraissinette N."/>
            <person name="Rezende De Castro R."/>
            <person name="Schneider M.P."/>
            <person name="Vasconcelos V."/>
            <person name="Leao P.N."/>
        </authorList>
    </citation>
    <scope>NUCLEOTIDE SEQUENCE</scope>
    <source>
        <strain evidence="3">LEGE 11479</strain>
    </source>
</reference>